<evidence type="ECO:0000256" key="4">
    <source>
        <dbReference type="ARBA" id="ARBA00022960"/>
    </source>
</evidence>
<keyword evidence="10" id="KW-0121">Carboxypeptidase</keyword>
<evidence type="ECO:0000256" key="6">
    <source>
        <dbReference type="ARBA" id="ARBA00023316"/>
    </source>
</evidence>
<keyword evidence="4" id="KW-0133">Cell shape</keyword>
<keyword evidence="2" id="KW-0732">Signal</keyword>
<feature type="domain" description="Peptidase S11 D-alanyl-D-alanine carboxypeptidase A N-terminal" evidence="9">
    <location>
        <begin position="105"/>
        <end position="322"/>
    </location>
</feature>
<proteinExistence type="inferred from homology"/>
<name>A0ABX7BAA5_9PROT</name>
<dbReference type="SUPFAM" id="SSF56601">
    <property type="entry name" value="beta-lactamase/transpeptidase-like"/>
    <property type="match status" value="1"/>
</dbReference>
<reference evidence="10" key="1">
    <citation type="submission" date="2021-02" db="EMBL/GenBank/DDBJ databases">
        <title>Skermanella TT6 skin isolate.</title>
        <authorList>
            <person name="Lee K."/>
            <person name="Ganzorig M."/>
        </authorList>
    </citation>
    <scope>NUCLEOTIDE SEQUENCE</scope>
    <source>
        <strain evidence="10">TT6</strain>
    </source>
</reference>
<gene>
    <name evidence="10" type="ORF">IGS68_07825</name>
</gene>
<evidence type="ECO:0000256" key="5">
    <source>
        <dbReference type="ARBA" id="ARBA00022984"/>
    </source>
</evidence>
<keyword evidence="3" id="KW-0378">Hydrolase</keyword>
<dbReference type="Pfam" id="PF00768">
    <property type="entry name" value="Peptidase_S11"/>
    <property type="match status" value="1"/>
</dbReference>
<dbReference type="EMBL" id="CP067420">
    <property type="protein sequence ID" value="QQP91107.1"/>
    <property type="molecule type" value="Genomic_DNA"/>
</dbReference>
<evidence type="ECO:0000256" key="8">
    <source>
        <dbReference type="SAM" id="MobiDB-lite"/>
    </source>
</evidence>
<accession>A0ABX7BAA5</accession>
<dbReference type="InterPro" id="IPR001967">
    <property type="entry name" value="Peptidase_S11_N"/>
</dbReference>
<dbReference type="Gene3D" id="3.40.710.10">
    <property type="entry name" value="DD-peptidase/beta-lactamase superfamily"/>
    <property type="match status" value="1"/>
</dbReference>
<dbReference type="InterPro" id="IPR012338">
    <property type="entry name" value="Beta-lactam/transpept-like"/>
</dbReference>
<keyword evidence="10" id="KW-0645">Protease</keyword>
<evidence type="ECO:0000313" key="11">
    <source>
        <dbReference type="Proteomes" id="UP000595197"/>
    </source>
</evidence>
<evidence type="ECO:0000259" key="9">
    <source>
        <dbReference type="Pfam" id="PF00768"/>
    </source>
</evidence>
<sequence>MTDNIPPTAGTDDRSTRQSSGASLPHPLGIRVGRPQSRPFNERTVDIDSTRTYHPAKDLFRRCIGGSAVSNPSRRPGFLATIILALSLLLIGSLADPALAQSKYASIVIDAGNGEVLYRANADDPKYPASLTKMMTLYLTFEALQKKRIKLGQSLTVSRKAASQPPTKLDLKPGQRIKVEHAILALVTKSANDAAMVLAEGVGGSESRFATMMTRKARQLGMSRTTFRNPHGLPDERQVSTARDLAILASALIRDYPKYYPYFSRASFTYRGVEHPNHNRLMGVYKGMDGLKTGYIRASGFNLAASAVRQGRRLIAVVMGGDTPAWRDAHLAELLDQGFATPRTPAPLVASLRAPARPDRKPDIAGGDVEVASLEEVVDSSDLATLAATLSPPLGAGGSAIASETGVWGVQVGAFSDARAGRKALDSVSRRLPSLLSRAYPQMIQVTTGSGRLFRARLMGLDETTARNVCASLERAGDACIMVAPQGL</sequence>
<keyword evidence="5" id="KW-0573">Peptidoglycan synthesis</keyword>
<protein>
    <submittedName>
        <fullName evidence="10">D-alanyl-D-alanine carboxypeptidase</fullName>
    </submittedName>
</protein>
<evidence type="ECO:0000256" key="1">
    <source>
        <dbReference type="ARBA" id="ARBA00007164"/>
    </source>
</evidence>
<dbReference type="GO" id="GO:0004180">
    <property type="term" value="F:carboxypeptidase activity"/>
    <property type="evidence" value="ECO:0007669"/>
    <property type="project" value="UniProtKB-KW"/>
</dbReference>
<organism evidence="10 11">
    <name type="scientific">Skermanella cutis</name>
    <dbReference type="NCBI Taxonomy" id="2775420"/>
    <lineage>
        <taxon>Bacteria</taxon>
        <taxon>Pseudomonadati</taxon>
        <taxon>Pseudomonadota</taxon>
        <taxon>Alphaproteobacteria</taxon>
        <taxon>Rhodospirillales</taxon>
        <taxon>Azospirillaceae</taxon>
        <taxon>Skermanella</taxon>
    </lineage>
</organism>
<dbReference type="Proteomes" id="UP000595197">
    <property type="component" value="Chromosome"/>
</dbReference>
<keyword evidence="6" id="KW-0961">Cell wall biogenesis/degradation</keyword>
<keyword evidence="11" id="KW-1185">Reference proteome</keyword>
<evidence type="ECO:0000256" key="2">
    <source>
        <dbReference type="ARBA" id="ARBA00022729"/>
    </source>
</evidence>
<dbReference type="PRINTS" id="PR00725">
    <property type="entry name" value="DADACBPTASE1"/>
</dbReference>
<dbReference type="PANTHER" id="PTHR21581">
    <property type="entry name" value="D-ALANYL-D-ALANINE CARBOXYPEPTIDASE"/>
    <property type="match status" value="1"/>
</dbReference>
<evidence type="ECO:0000313" key="10">
    <source>
        <dbReference type="EMBL" id="QQP91107.1"/>
    </source>
</evidence>
<evidence type="ECO:0000256" key="3">
    <source>
        <dbReference type="ARBA" id="ARBA00022801"/>
    </source>
</evidence>
<feature type="region of interest" description="Disordered" evidence="8">
    <location>
        <begin position="1"/>
        <end position="44"/>
    </location>
</feature>
<evidence type="ECO:0000256" key="7">
    <source>
        <dbReference type="RuleBase" id="RU004016"/>
    </source>
</evidence>
<comment type="similarity">
    <text evidence="1 7">Belongs to the peptidase S11 family.</text>
</comment>
<dbReference type="InterPro" id="IPR018044">
    <property type="entry name" value="Peptidase_S11"/>
</dbReference>
<dbReference type="PANTHER" id="PTHR21581:SF6">
    <property type="entry name" value="TRAFFICKING PROTEIN PARTICLE COMPLEX SUBUNIT 12"/>
    <property type="match status" value="1"/>
</dbReference>